<dbReference type="AlphaFoldDB" id="A0AAE6W109"/>
<protein>
    <submittedName>
        <fullName evidence="1">Uncharacterized protein</fullName>
    </submittedName>
</protein>
<sequence length="320" mass="36228">MSAAVPSQPSFLPPMHLLRPFLAFALLFPFCWHIPSSAAAPAGLPAPEPAEAKQAIEQFLGLTAIWMLEMEWTHAYANKTPKAEDFRNAMLAAGLQQCPSDFQEAWLRQTNKPGRNYAAPVLRKYGVSLKDLRERLQGKLFKINSRVHPPIPLYDEDEQIPRMDPRTCGDPKAILEALAALRAQVMGLTPDQLAQARQSIERVMLEFTLAYMETAICMNTAGIRESQVRELFAPIRTDGCPEDFRRACQHDLPFFLKGRFTGPELTLSTVCKKYGASEQEAFLKVRKKMKEWDIQPPTPQTQPAFRRDMQEIRENMLGGR</sequence>
<evidence type="ECO:0000313" key="2">
    <source>
        <dbReference type="Proteomes" id="UP000642553"/>
    </source>
</evidence>
<accession>A0AAE6W109</accession>
<organism evidence="1 2">
    <name type="scientific">Akkermansia massiliensis</name>
    <dbReference type="NCBI Taxonomy" id="2927224"/>
    <lineage>
        <taxon>Bacteria</taxon>
        <taxon>Pseudomonadati</taxon>
        <taxon>Verrucomicrobiota</taxon>
        <taxon>Verrucomicrobiia</taxon>
        <taxon>Verrucomicrobiales</taxon>
        <taxon>Akkermansiaceae</taxon>
        <taxon>Akkermansia</taxon>
    </lineage>
</organism>
<reference evidence="1" key="1">
    <citation type="submission" date="2018-05" db="EMBL/GenBank/DDBJ databases">
        <title>Complete genome sequnece of Akkermansia muciniphila EB-AMDK-40.</title>
        <authorList>
            <person name="Nam Y.-D."/>
            <person name="Chung W.-H."/>
            <person name="Park Y.S."/>
            <person name="Kang J."/>
        </authorList>
    </citation>
    <scope>NUCLEOTIDE SEQUENCE</scope>
    <source>
        <strain evidence="1">EB-AMDK-40</strain>
    </source>
</reference>
<name>A0AAE6W109_9BACT</name>
<dbReference type="EMBL" id="CP029701">
    <property type="protein sequence ID" value="QHV62443.1"/>
    <property type="molecule type" value="Genomic_DNA"/>
</dbReference>
<dbReference type="Proteomes" id="UP000642553">
    <property type="component" value="Chromosome"/>
</dbReference>
<gene>
    <name evidence="1" type="ORF">DMI76_03235</name>
</gene>
<proteinExistence type="predicted"/>
<evidence type="ECO:0000313" key="1">
    <source>
        <dbReference type="EMBL" id="QHV62443.1"/>
    </source>
</evidence>